<proteinExistence type="predicted"/>
<accession>A0A3D9CDR1</accession>
<dbReference type="Proteomes" id="UP000256686">
    <property type="component" value="Unassembled WGS sequence"/>
</dbReference>
<gene>
    <name evidence="2" type="ORF">DRF65_00270</name>
</gene>
<evidence type="ECO:0000313" key="3">
    <source>
        <dbReference type="Proteomes" id="UP000256686"/>
    </source>
</evidence>
<sequence length="115" mass="13651">MESKNKIEKWISPHLSRGKRAFTTKFDLTQVMCLIIKRLKTGCQWRELRLKEYFGREKISWQSINYCFNKWSKGGSFRRIWIHLLYSNKRALDLSSLQLDGSYTRSRMGGEGLVI</sequence>
<feature type="domain" description="Insertion element IS402-like" evidence="1">
    <location>
        <begin position="11"/>
        <end position="81"/>
    </location>
</feature>
<dbReference type="InterPro" id="IPR025161">
    <property type="entry name" value="IS402-like_dom"/>
</dbReference>
<dbReference type="EMBL" id="QNVT01000001">
    <property type="protein sequence ID" value="REC64050.1"/>
    <property type="molecule type" value="Genomic_DNA"/>
</dbReference>
<dbReference type="AlphaFoldDB" id="A0A3D9CDR1"/>
<reference evidence="3" key="1">
    <citation type="submission" date="2018-06" db="EMBL/GenBank/DDBJ databases">
        <authorList>
            <person name="Lum Nde A."/>
            <person name="Hugo C."/>
        </authorList>
    </citation>
    <scope>NUCLEOTIDE SEQUENCE [LARGE SCALE GENOMIC DNA]</scope>
    <source>
        <strain evidence="3">1_F178</strain>
    </source>
</reference>
<name>A0A3D9CDR1_9FLAO</name>
<evidence type="ECO:0000313" key="2">
    <source>
        <dbReference type="EMBL" id="REC64050.1"/>
    </source>
</evidence>
<dbReference type="Pfam" id="PF13340">
    <property type="entry name" value="DUF4096"/>
    <property type="match status" value="1"/>
</dbReference>
<keyword evidence="3" id="KW-1185">Reference proteome</keyword>
<evidence type="ECO:0000259" key="1">
    <source>
        <dbReference type="Pfam" id="PF13340"/>
    </source>
</evidence>
<protein>
    <recommendedName>
        <fullName evidence="1">Insertion element IS402-like domain-containing protein</fullName>
    </recommendedName>
</protein>
<organism evidence="2 3">
    <name type="scientific">Chryseobacterium pennae</name>
    <dbReference type="NCBI Taxonomy" id="2258962"/>
    <lineage>
        <taxon>Bacteria</taxon>
        <taxon>Pseudomonadati</taxon>
        <taxon>Bacteroidota</taxon>
        <taxon>Flavobacteriia</taxon>
        <taxon>Flavobacteriales</taxon>
        <taxon>Weeksellaceae</taxon>
        <taxon>Chryseobacterium group</taxon>
        <taxon>Chryseobacterium</taxon>
    </lineage>
</organism>
<comment type="caution">
    <text evidence="2">The sequence shown here is derived from an EMBL/GenBank/DDBJ whole genome shotgun (WGS) entry which is preliminary data.</text>
</comment>